<feature type="region of interest" description="Disordered" evidence="1">
    <location>
        <begin position="961"/>
        <end position="1811"/>
    </location>
</feature>
<feature type="compositionally biased region" description="Basic and acidic residues" evidence="1">
    <location>
        <begin position="966"/>
        <end position="977"/>
    </location>
</feature>
<feature type="region of interest" description="Disordered" evidence="1">
    <location>
        <begin position="836"/>
        <end position="945"/>
    </location>
</feature>
<feature type="compositionally biased region" description="Low complexity" evidence="1">
    <location>
        <begin position="2926"/>
        <end position="2939"/>
    </location>
</feature>
<feature type="compositionally biased region" description="Low complexity" evidence="1">
    <location>
        <begin position="1216"/>
        <end position="1225"/>
    </location>
</feature>
<evidence type="ECO:0000313" key="2">
    <source>
        <dbReference type="EMBL" id="UNI21043.1"/>
    </source>
</evidence>
<dbReference type="GO" id="GO:0005737">
    <property type="term" value="C:cytoplasm"/>
    <property type="evidence" value="ECO:0007669"/>
    <property type="project" value="TreeGrafter"/>
</dbReference>
<feature type="compositionally biased region" description="Polar residues" evidence="1">
    <location>
        <begin position="1028"/>
        <end position="1045"/>
    </location>
</feature>
<feature type="compositionally biased region" description="Basic residues" evidence="1">
    <location>
        <begin position="2504"/>
        <end position="2513"/>
    </location>
</feature>
<feature type="compositionally biased region" description="Basic and acidic residues" evidence="1">
    <location>
        <begin position="1517"/>
        <end position="1531"/>
    </location>
</feature>
<feature type="compositionally biased region" description="Low complexity" evidence="1">
    <location>
        <begin position="3126"/>
        <end position="3140"/>
    </location>
</feature>
<accession>A0A9Q8QJK5</accession>
<evidence type="ECO:0008006" key="4">
    <source>
        <dbReference type="Google" id="ProtNLM"/>
    </source>
</evidence>
<feature type="compositionally biased region" description="Basic and acidic residues" evidence="1">
    <location>
        <begin position="498"/>
        <end position="522"/>
    </location>
</feature>
<feature type="compositionally biased region" description="Low complexity" evidence="1">
    <location>
        <begin position="102"/>
        <end position="116"/>
    </location>
</feature>
<feature type="region of interest" description="Disordered" evidence="1">
    <location>
        <begin position="290"/>
        <end position="360"/>
    </location>
</feature>
<feature type="compositionally biased region" description="Basic and acidic residues" evidence="1">
    <location>
        <begin position="547"/>
        <end position="652"/>
    </location>
</feature>
<feature type="compositionally biased region" description="Basic residues" evidence="1">
    <location>
        <begin position="2956"/>
        <end position="2965"/>
    </location>
</feature>
<feature type="compositionally biased region" description="Low complexity" evidence="1">
    <location>
        <begin position="61"/>
        <end position="95"/>
    </location>
</feature>
<feature type="compositionally biased region" description="Basic and acidic residues" evidence="1">
    <location>
        <begin position="2658"/>
        <end position="2681"/>
    </location>
</feature>
<feature type="compositionally biased region" description="Basic and acidic residues" evidence="1">
    <location>
        <begin position="901"/>
        <end position="915"/>
    </location>
</feature>
<feature type="compositionally biased region" description="Basic and acidic residues" evidence="1">
    <location>
        <begin position="1429"/>
        <end position="1442"/>
    </location>
</feature>
<dbReference type="GO" id="GO:0051015">
    <property type="term" value="F:actin filament binding"/>
    <property type="evidence" value="ECO:0007669"/>
    <property type="project" value="TreeGrafter"/>
</dbReference>
<feature type="compositionally biased region" description="Polar residues" evidence="1">
    <location>
        <begin position="2472"/>
        <end position="2489"/>
    </location>
</feature>
<feature type="compositionally biased region" description="Polar residues" evidence="1">
    <location>
        <begin position="2607"/>
        <end position="2617"/>
    </location>
</feature>
<feature type="compositionally biased region" description="Basic and acidic residues" evidence="1">
    <location>
        <begin position="680"/>
        <end position="703"/>
    </location>
</feature>
<feature type="compositionally biased region" description="Basic residues" evidence="1">
    <location>
        <begin position="1244"/>
        <end position="1254"/>
    </location>
</feature>
<dbReference type="GeneID" id="72069020"/>
<feature type="compositionally biased region" description="Low complexity" evidence="1">
    <location>
        <begin position="2282"/>
        <end position="2293"/>
    </location>
</feature>
<feature type="compositionally biased region" description="Basic residues" evidence="1">
    <location>
        <begin position="2569"/>
        <end position="2579"/>
    </location>
</feature>
<evidence type="ECO:0000256" key="1">
    <source>
        <dbReference type="SAM" id="MobiDB-lite"/>
    </source>
</evidence>
<protein>
    <recommendedName>
        <fullName evidence="4">Involucrin repeat protein</fullName>
    </recommendedName>
</protein>
<feature type="compositionally biased region" description="Polar residues" evidence="1">
    <location>
        <begin position="3088"/>
        <end position="3108"/>
    </location>
</feature>
<evidence type="ECO:0000313" key="3">
    <source>
        <dbReference type="Proteomes" id="UP000829364"/>
    </source>
</evidence>
<feature type="compositionally biased region" description="Basic and acidic residues" evidence="1">
    <location>
        <begin position="447"/>
        <end position="461"/>
    </location>
</feature>
<dbReference type="KEGG" id="ptkz:JDV02_007071"/>
<feature type="compositionally biased region" description="Basic and acidic residues" evidence="1">
    <location>
        <begin position="850"/>
        <end position="894"/>
    </location>
</feature>
<feature type="compositionally biased region" description="Basic residues" evidence="1">
    <location>
        <begin position="2733"/>
        <end position="2742"/>
    </location>
</feature>
<feature type="compositionally biased region" description="Basic and acidic residues" evidence="1">
    <location>
        <begin position="1546"/>
        <end position="1559"/>
    </location>
</feature>
<feature type="compositionally biased region" description="Low complexity" evidence="1">
    <location>
        <begin position="1390"/>
        <end position="1403"/>
    </location>
</feature>
<feature type="compositionally biased region" description="Basic and acidic residues" evidence="1">
    <location>
        <begin position="1938"/>
        <end position="1949"/>
    </location>
</feature>
<feature type="compositionally biased region" description="Low complexity" evidence="1">
    <location>
        <begin position="1589"/>
        <end position="1603"/>
    </location>
</feature>
<sequence>MMRDARRRSPESSRRRRRESRRDSREQQQQQQQQPTPPQLTTLPPMPMSQESLPYTHHPQATTAAPPMTAATATTTTADRGAYDYPASYQQQYQQPYPPYQQQPQQQQQQPQQQPYQYPPHPSQRQRPRAPSSSDSSSSSLSSSLLDISRHYPHTSRFGGVFGTFFRAPSERSRLRRRRSGGARKRRILYFGNSSSSSVNSDLAYGNGYIARPKGRSVSPRTSFAGAAAGTAAVAGMAAGVAAGSSQHYHRGPAAGYATDGSNRAGPRRAKTDEEILQLGRQLQDFARKQNEQDLKAAGRARPSGLMAAAATVSDFRRKKRDGAASRGIGSSRPHHGSSGDDSDWESASDDESSDGADSELAYGSVVSHALRPAAAAVAGAAAGAAVASTVGGRSTLRRQTSAVDPRLFGPVNSLHGLVTPQPFRDGDSTVPAAQYRDFNRLRRAETEPVRKTTDPTKFDADAASAFSRQGLPYRSRPEPVPLQQPVPKTPVSPKVYQTEKLEEASRRDSRDHRTKAEDKGLSDVAMAGVGMAAAGAAAMAFNRKKSREERRFDRRDDGKDERSDKRDSREYREYRDDERRDRDRRSEKSEETDKGSKRKGKEPDRDMDRRSSHRDSYSSKYADDRDHKRSSRHQDNETPRKRRETTVDHYPEPQIRTYRNGEIEVELDGEGGSKLSHTSRRESRKFDDRDDRRGLYKTEKAGPESADGPGNQPSQRTPVDPFQYQIHDNGLAAPDAGPARPLTPTVVTVDREPTFDNWPPRPSVSDARLSRKDSFEIEQMAEDYKKGATGAPRSPEPRRRDAYDEGEKAAKTIYEETKHSTIPVAAGAIAAAVAVETMKSRSRSRSRNRRDEPSDGDRQVRQRDVDEVQERANKEYRAYRMAKKIAEDQDRSRSQTPDRSVMDRYKDDATDEVKIVTPPQYEDSHHDPDKNPYDKPDADVRIDNKIFPREIHKFRTNGLDAPLFKSRDPSCERDRPVLNLVYPTPVSSRQPTPSPEHAKQDNDTQQRREPSSGSVPDAIIDAGDDTAQPSSAKSVKWGENSTKSFEVETPEPRSDTEPSWDKAEEKSRPRLNQSSQWGIIAAAIAGSSREPANEIEVRESKEHDDPKPRDFAAGVPEHSFADESGAPPVPGPKPPSPHPERMPGGFGDDIEFAATLAAGLKDTGFDPNIVIDDPGYRRRSSPPGESEPNGDSWNHTPLADVVANMTGARNERSVPEPGYVVGEVETPREETAATEWAEVPAKLSKKEKKRLEKLKRQSVDVSEPTAESSETPTFDDSIDVPDKLSKKEQRKRDKAAKSLAQDEPPTSVTASEPGQGHDAGEDYWEETGPKKSKKNRKSRDLEDDASSKVSVPTNAFEDLQSLRNVDPNDEWDTAKQSKKKSKRDSGAYESASRAASEVSAESSSKRSSKSKRRSGVDDDFNEYGDGPPDTRKSDPFEDREVTSVVSEGRYDDDRKREKREKRRSLRYDDDDTKSVASAPGGSSRRSKAKESDTRSSRYDDDDTKSVASAPGGSSRRSRDKDSDGRRSSRYDDDDTKSVASAPDSSSRRSKDKDAEKRSSGLFSSIFKSKDDKKDSFLGNAGTPGAGAGFATAAAAAAAYVAASRSHATEDDFEKGADVSDRAEGARDFDAIDPEVAPRAIKPAIDPQYGDLLPLPPSEPGSPTQSPEELPTLPDSRPDTPPDERNLKREYSTHLRRRSAQETPIKSPSRTAIPISLRLGQRASPSTPGSGTFRSPPPDSPSSAPESATRRQARHISWDSSREIKPLYLLEHSRHSSADAIPQQTDLPELPPSEPSSRESPAPEFEDAYDAVHRGLSLEDLADTGLRIDTGIAQLPQEQDLAGSQETTPKADAKPELQELPPLRNDEDQSAMYVEPDPVEPMSKDRSSYLLRSTPSSVRSNRTIDSDNIASGPWDSSPSKKLSVDDALPDVAEDMTSADEHFSDAREGTPDNAFEEAASWPAEAATKYQPIEEPLLERAMPETTSTTEEAEPDEWSTMTAKEKKKKAKKARKNKGLDFAEAAAATAAVGTAAAAVASAMADDATKDDAPSSQPDPSQDEFDQPKKGKKGQKNKRKSLLWEDTVEDKAVEPANDDPVVVERVEVPEISVKDKPAPAEVSDDVPANGASELRPLDVSTDMSSKDETLRSPLEGSAPQAIDDPVEIITDTKLGAPDLAEAAQTVDASATEQGSEESSREAVPAQPIEEDFWTAPTKRGKKKKGKAVIAGDESPPTEIETPMPVESAESTPEETLEVTEPPAHEPTIPAEETTVADPGIAANEPVTAALETEAATEASPDDFWSAPATSKKDKKKKKRGKQAAMAWDGDPAPAESGTQTPAETVDAEESSVKELPEPASEARTPDVAETRAQTEESISAAEPAAEADAEDLWSTPASSKKDKKKKKKGKQAMTWDEPQVAEPDSQAASAEEEKGADTLASDQPSEAVQDEAKSLEVDPSVPATEAAMGEPALVEPESSSQQEAIASVSDQPATTDPDDEWAVPVTSKKDKKKKKRKSLQLEESTPADLADEPPVELKEQSDPPAAADGGRVVETAIEDATSTALESDFAPVTKGKKKKNKRKSVQWEPEETAAALELEPEGLDKPRDIESTEATTTPQESLAQDEPPNEGRDESSAALTAAATATALAATFGHEATTDIPAEEAKEATEVADKEAEQPRPLESHVSEPLFSQNDGPQFTQEPSSVEPTQTDEPVRDEPEALEPAPEAILEDFSVPKTKSKKNKKKSQSSVWDLIQEDSTPKPEAEPETTAVMSLDDQVPLESSATQVNEEDATTKPIDDKSEPQILPDDQASKDLPEEAPQADGPQSQSEDEWDRLISGKKAKKNKKKGSKSVSPAEQEPVEAPSPVPFVEPVALTQEPSSLGEPPADVATDQPSQESAPVDEWPQFTSKKGKKKKRQSQMSSAWDDEPAASAPPAEPVESVETSAPSADPDAEFEVPKKGKKGKKKKNTFSWDSLDVETPPESESKVQDAALEDVPQREAEIQLEPEAVLPVEAAALADISTENTTVEVEKPSESESKSVADESSRQPSATEAGFVEPSAADESEFLFPAKMSKKDKKKKKQQQAALDEAMQQQSAEITANDDTVTATGQADSEPKGTESLSLDRAVEETATPEAVVTTGETGQQEEVAFGDTPGASEQQSEAIPDDEWGTRDYDATGAGARGTAHHGRSSSRAIANGR</sequence>
<name>A0A9Q8QJK5_9HYPO</name>
<feature type="compositionally biased region" description="Basic and acidic residues" evidence="1">
    <location>
        <begin position="2097"/>
        <end position="2113"/>
    </location>
</feature>
<feature type="compositionally biased region" description="Acidic residues" evidence="1">
    <location>
        <begin position="1927"/>
        <end position="1937"/>
    </location>
</feature>
<feature type="region of interest" description="Disordered" evidence="1">
    <location>
        <begin position="541"/>
        <end position="815"/>
    </location>
</feature>
<feature type="compositionally biased region" description="Basic and acidic residues" evidence="1">
    <location>
        <begin position="1"/>
        <end position="13"/>
    </location>
</feature>
<dbReference type="PANTHER" id="PTHR45920">
    <property type="entry name" value="FORMIN HOMOLOGY 2 DOMAIN CONTAINING, ISOFORM I"/>
    <property type="match status" value="1"/>
</dbReference>
<feature type="compositionally biased region" description="Basic residues" evidence="1">
    <location>
        <begin position="2396"/>
        <end position="2405"/>
    </location>
</feature>
<feature type="compositionally biased region" description="Basic residues" evidence="1">
    <location>
        <begin position="2307"/>
        <end position="2316"/>
    </location>
</feature>
<feature type="compositionally biased region" description="Low complexity" evidence="1">
    <location>
        <begin position="2370"/>
        <end position="2379"/>
    </location>
</feature>
<feature type="compositionally biased region" description="Low complexity" evidence="1">
    <location>
        <begin position="2019"/>
        <end position="2041"/>
    </location>
</feature>
<feature type="compositionally biased region" description="Basic and acidic residues" evidence="1">
    <location>
        <begin position="1051"/>
        <end position="1069"/>
    </location>
</feature>
<feature type="region of interest" description="Disordered" evidence="1">
    <location>
        <begin position="447"/>
        <end position="525"/>
    </location>
</feature>
<organism evidence="2 3">
    <name type="scientific">Purpureocillium takamizusanense</name>
    <dbReference type="NCBI Taxonomy" id="2060973"/>
    <lineage>
        <taxon>Eukaryota</taxon>
        <taxon>Fungi</taxon>
        <taxon>Dikarya</taxon>
        <taxon>Ascomycota</taxon>
        <taxon>Pezizomycotina</taxon>
        <taxon>Sordariomycetes</taxon>
        <taxon>Hypocreomycetidae</taxon>
        <taxon>Hypocreales</taxon>
        <taxon>Ophiocordycipitaceae</taxon>
        <taxon>Purpureocillium</taxon>
    </lineage>
</organism>
<feature type="compositionally biased region" description="Basic and acidic residues" evidence="1">
    <location>
        <begin position="997"/>
        <end position="1011"/>
    </location>
</feature>
<feature type="compositionally biased region" description="Basic and acidic residues" evidence="1">
    <location>
        <begin position="2358"/>
        <end position="2369"/>
    </location>
</feature>
<keyword evidence="3" id="KW-1185">Reference proteome</keyword>
<feature type="compositionally biased region" description="Low complexity" evidence="1">
    <location>
        <begin position="123"/>
        <end position="142"/>
    </location>
</feature>
<feature type="compositionally biased region" description="Basic and acidic residues" evidence="1">
    <location>
        <begin position="1756"/>
        <end position="1777"/>
    </location>
</feature>
<feature type="compositionally biased region" description="Basic and acidic residues" evidence="1">
    <location>
        <begin position="2788"/>
        <end position="2798"/>
    </location>
</feature>
<reference evidence="2" key="1">
    <citation type="submission" date="2021-11" db="EMBL/GenBank/DDBJ databases">
        <title>Purpureocillium_takamizusanense_genome.</title>
        <authorList>
            <person name="Nguyen N.-H."/>
        </authorList>
    </citation>
    <scope>NUCLEOTIDE SEQUENCE</scope>
    <source>
        <strain evidence="2">PT3</strain>
    </source>
</reference>
<feature type="compositionally biased region" description="Polar residues" evidence="1">
    <location>
        <begin position="1890"/>
        <end position="1920"/>
    </location>
</feature>
<dbReference type="GO" id="GO:0005856">
    <property type="term" value="C:cytoskeleton"/>
    <property type="evidence" value="ECO:0007669"/>
    <property type="project" value="TreeGrafter"/>
</dbReference>
<feature type="compositionally biased region" description="Basic and acidic residues" evidence="1">
    <location>
        <begin position="1489"/>
        <end position="1499"/>
    </location>
</feature>
<feature type="region of interest" description="Disordered" evidence="1">
    <location>
        <begin position="2172"/>
        <end position="3005"/>
    </location>
</feature>
<feature type="compositionally biased region" description="Basic and acidic residues" evidence="1">
    <location>
        <begin position="3025"/>
        <end position="3042"/>
    </location>
</feature>
<dbReference type="RefSeq" id="XP_047844524.1">
    <property type="nucleotide sequence ID" value="XM_047988526.1"/>
</dbReference>
<feature type="compositionally biased region" description="Polar residues" evidence="1">
    <location>
        <begin position="1266"/>
        <end position="1275"/>
    </location>
</feature>
<dbReference type="GO" id="GO:0030866">
    <property type="term" value="P:cortical actin cytoskeleton organization"/>
    <property type="evidence" value="ECO:0007669"/>
    <property type="project" value="TreeGrafter"/>
</dbReference>
<dbReference type="OrthoDB" id="5365701at2759"/>
<feature type="compositionally biased region" description="Acidic residues" evidence="1">
    <location>
        <begin position="341"/>
        <end position="358"/>
    </location>
</feature>
<feature type="compositionally biased region" description="Basic and acidic residues" evidence="1">
    <location>
        <begin position="1607"/>
        <end position="1630"/>
    </location>
</feature>
<feature type="compositionally biased region" description="Basic residues" evidence="1">
    <location>
        <begin position="2834"/>
        <end position="2846"/>
    </location>
</feature>
<proteinExistence type="predicted"/>
<gene>
    <name evidence="2" type="ORF">JDV02_007071</name>
</gene>
<feature type="region of interest" description="Disordered" evidence="1">
    <location>
        <begin position="247"/>
        <end position="271"/>
    </location>
</feature>
<feature type="compositionally biased region" description="Basic and acidic residues" evidence="1">
    <location>
        <begin position="796"/>
        <end position="815"/>
    </location>
</feature>
<feature type="region of interest" description="Disordered" evidence="1">
    <location>
        <begin position="1"/>
        <end position="142"/>
    </location>
</feature>
<feature type="region of interest" description="Disordered" evidence="1">
    <location>
        <begin position="3018"/>
        <end position="3196"/>
    </location>
</feature>
<feature type="compositionally biased region" description="Polar residues" evidence="1">
    <location>
        <begin position="1723"/>
        <end position="1733"/>
    </location>
</feature>
<dbReference type="Proteomes" id="UP000829364">
    <property type="component" value="Chromosome 6"/>
</dbReference>
<feature type="compositionally biased region" description="Pro residues" evidence="1">
    <location>
        <begin position="1128"/>
        <end position="1138"/>
    </location>
</feature>
<feature type="compositionally biased region" description="Pro residues" evidence="1">
    <location>
        <begin position="479"/>
        <end position="491"/>
    </location>
</feature>
<dbReference type="EMBL" id="CP086359">
    <property type="protein sequence ID" value="UNI21043.1"/>
    <property type="molecule type" value="Genomic_DNA"/>
</dbReference>
<dbReference type="PANTHER" id="PTHR45920:SF7">
    <property type="entry name" value="FORMIN-G"/>
    <property type="match status" value="1"/>
</dbReference>
<feature type="region of interest" description="Disordered" evidence="1">
    <location>
        <begin position="1829"/>
        <end position="2160"/>
    </location>
</feature>
<feature type="compositionally biased region" description="Basic and acidic residues" evidence="1">
    <location>
        <begin position="923"/>
        <end position="945"/>
    </location>
</feature>
<feature type="compositionally biased region" description="Polar residues" evidence="1">
    <location>
        <begin position="2685"/>
        <end position="2707"/>
    </location>
</feature>
<feature type="compositionally biased region" description="Basic and acidic residues" evidence="1">
    <location>
        <begin position="1092"/>
        <end position="1111"/>
    </location>
</feature>
<feature type="compositionally biased region" description="Basic and acidic residues" evidence="1">
    <location>
        <begin position="1676"/>
        <end position="1693"/>
    </location>
</feature>
<feature type="compositionally biased region" description="Basic residues" evidence="1">
    <location>
        <begin position="3069"/>
        <end position="3079"/>
    </location>
</feature>
<feature type="compositionally biased region" description="Basic and acidic residues" evidence="1">
    <location>
        <begin position="1281"/>
        <end position="1292"/>
    </location>
</feature>
<feature type="compositionally biased region" description="Basic residues" evidence="1">
    <location>
        <begin position="2065"/>
        <end position="2076"/>
    </location>
</feature>
<feature type="compositionally biased region" description="Basic residues" evidence="1">
    <location>
        <begin position="2002"/>
        <end position="2013"/>
    </location>
</feature>
<feature type="compositionally biased region" description="Polar residues" evidence="1">
    <location>
        <begin position="1701"/>
        <end position="1710"/>
    </location>
</feature>
<feature type="compositionally biased region" description="Low complexity" evidence="1">
    <location>
        <begin position="2632"/>
        <end position="2646"/>
    </location>
</feature>